<dbReference type="EMBL" id="VBVZ01000817">
    <property type="protein sequence ID" value="TLG87380.1"/>
    <property type="molecule type" value="Genomic_DNA"/>
</dbReference>
<dbReference type="PANTHER" id="PTHR43673:SF2">
    <property type="entry name" value="NITROREDUCTASE"/>
    <property type="match status" value="1"/>
</dbReference>
<evidence type="ECO:0000256" key="1">
    <source>
        <dbReference type="ARBA" id="ARBA00001917"/>
    </source>
</evidence>
<protein>
    <submittedName>
        <fullName evidence="7">Nitroreductase</fullName>
    </submittedName>
</protein>
<evidence type="ECO:0000313" key="8">
    <source>
        <dbReference type="Proteomes" id="UP000304941"/>
    </source>
</evidence>
<keyword evidence="8" id="KW-1185">Reference proteome</keyword>
<evidence type="ECO:0000313" key="7">
    <source>
        <dbReference type="EMBL" id="TLG87380.1"/>
    </source>
</evidence>
<accession>A0ABY2TW57</accession>
<name>A0ABY2TW57_9PSED</name>
<comment type="caution">
    <text evidence="7">The sequence shown here is derived from an EMBL/GenBank/DDBJ whole genome shotgun (WGS) entry which is preliminary data.</text>
</comment>
<reference evidence="7 8" key="1">
    <citation type="submission" date="2019-05" db="EMBL/GenBank/DDBJ databases">
        <title>Pseudomonas edaphica sp. nov., isolated from rhizospheric soil of Cistus ladanifer L. in Spain.</title>
        <authorList>
            <person name="Peix A."/>
        </authorList>
    </citation>
    <scope>NUCLEOTIDE SEQUENCE [LARGE SCALE GENOMIC DNA]</scope>
    <source>
        <strain evidence="7 8">RD25</strain>
    </source>
</reference>
<proteinExistence type="inferred from homology"/>
<dbReference type="PANTHER" id="PTHR43673">
    <property type="entry name" value="NAD(P)H NITROREDUCTASE YDGI-RELATED"/>
    <property type="match status" value="1"/>
</dbReference>
<keyword evidence="4" id="KW-0288">FMN</keyword>
<dbReference type="InterPro" id="IPR000415">
    <property type="entry name" value="Nitroreductase-like"/>
</dbReference>
<evidence type="ECO:0000256" key="4">
    <source>
        <dbReference type="ARBA" id="ARBA00022643"/>
    </source>
</evidence>
<dbReference type="SUPFAM" id="SSF55469">
    <property type="entry name" value="FMN-dependent nitroreductase-like"/>
    <property type="match status" value="1"/>
</dbReference>
<evidence type="ECO:0000259" key="6">
    <source>
        <dbReference type="Pfam" id="PF00881"/>
    </source>
</evidence>
<feature type="non-terminal residue" evidence="7">
    <location>
        <position position="175"/>
    </location>
</feature>
<dbReference type="Gene3D" id="3.40.109.10">
    <property type="entry name" value="NADH Oxidase"/>
    <property type="match status" value="1"/>
</dbReference>
<organism evidence="7 8">
    <name type="scientific">Pseudomonas edaphica</name>
    <dbReference type="NCBI Taxonomy" id="2006980"/>
    <lineage>
        <taxon>Bacteria</taxon>
        <taxon>Pseudomonadati</taxon>
        <taxon>Pseudomonadota</taxon>
        <taxon>Gammaproteobacteria</taxon>
        <taxon>Pseudomonadales</taxon>
        <taxon>Pseudomonadaceae</taxon>
        <taxon>Pseudomonas</taxon>
    </lineage>
</organism>
<evidence type="ECO:0000256" key="2">
    <source>
        <dbReference type="ARBA" id="ARBA00007118"/>
    </source>
</evidence>
<comment type="cofactor">
    <cofactor evidence="1">
        <name>FMN</name>
        <dbReference type="ChEBI" id="CHEBI:58210"/>
    </cofactor>
</comment>
<keyword evidence="3" id="KW-0285">Flavoprotein</keyword>
<gene>
    <name evidence="7" type="ORF">FEM54_30815</name>
</gene>
<dbReference type="Pfam" id="PF00881">
    <property type="entry name" value="Nitroreductase"/>
    <property type="match status" value="1"/>
</dbReference>
<dbReference type="InterPro" id="IPR029479">
    <property type="entry name" value="Nitroreductase"/>
</dbReference>
<comment type="similarity">
    <text evidence="2">Belongs to the nitroreductase family.</text>
</comment>
<evidence type="ECO:0000256" key="3">
    <source>
        <dbReference type="ARBA" id="ARBA00022630"/>
    </source>
</evidence>
<dbReference type="Proteomes" id="UP000304941">
    <property type="component" value="Unassembled WGS sequence"/>
</dbReference>
<evidence type="ECO:0000256" key="5">
    <source>
        <dbReference type="ARBA" id="ARBA00023002"/>
    </source>
</evidence>
<keyword evidence="5" id="KW-0560">Oxidoreductase</keyword>
<sequence>MAGLDDATPMDDTLAFQKTARSRRSFRGFLNTPVPDHILQEVLKDAQCAPSNCNTQPWNVHIVSGQKLVELSQVLHAKNAAGEFTPDFSFDMDAFYGIYADRKNAQGKAYYEAMNITREDEAGRRQATALNFSFFNAPQAVFLFMPVFGDSVRTAGDIGMYGQTFLLSLAARGLG</sequence>
<feature type="domain" description="Nitroreductase" evidence="6">
    <location>
        <begin position="20"/>
        <end position="175"/>
    </location>
</feature>